<organism evidence="2 3">
    <name type="scientific">Cryobacterium arcticum</name>
    <dbReference type="NCBI Taxonomy" id="670052"/>
    <lineage>
        <taxon>Bacteria</taxon>
        <taxon>Bacillati</taxon>
        <taxon>Actinomycetota</taxon>
        <taxon>Actinomycetes</taxon>
        <taxon>Micrococcales</taxon>
        <taxon>Microbacteriaceae</taxon>
        <taxon>Cryobacterium</taxon>
    </lineage>
</organism>
<accession>A0A317ZPG6</accession>
<proteinExistence type="predicted"/>
<dbReference type="AlphaFoldDB" id="A0A317ZPG6"/>
<feature type="compositionally biased region" description="Low complexity" evidence="1">
    <location>
        <begin position="19"/>
        <end position="38"/>
    </location>
</feature>
<keyword evidence="3" id="KW-1185">Reference proteome</keyword>
<reference evidence="2 3" key="1">
    <citation type="submission" date="2018-05" db="EMBL/GenBank/DDBJ databases">
        <title>Genetic diversity of glacier-inhabiting Cryobacterium bacteria in China and description of Cryobacterium mengkeensis sp. nov. and Arthrobacter glacialis sp. nov.</title>
        <authorList>
            <person name="Liu Q."/>
            <person name="Xin Y.-H."/>
        </authorList>
    </citation>
    <scope>NUCLEOTIDE SEQUENCE [LARGE SCALE GENOMIC DNA]</scope>
    <source>
        <strain evidence="2 3">SK-1</strain>
    </source>
</reference>
<gene>
    <name evidence="2" type="ORF">CTB96_17220</name>
</gene>
<comment type="caution">
    <text evidence="2">The sequence shown here is derived from an EMBL/GenBank/DDBJ whole genome shotgun (WGS) entry which is preliminary data.</text>
</comment>
<evidence type="ECO:0000313" key="2">
    <source>
        <dbReference type="EMBL" id="PXA68356.1"/>
    </source>
</evidence>
<dbReference type="Proteomes" id="UP000246722">
    <property type="component" value="Unassembled WGS sequence"/>
</dbReference>
<feature type="region of interest" description="Disordered" evidence="1">
    <location>
        <begin position="10"/>
        <end position="38"/>
    </location>
</feature>
<evidence type="ECO:0000313" key="3">
    <source>
        <dbReference type="Proteomes" id="UP000246722"/>
    </source>
</evidence>
<protein>
    <recommendedName>
        <fullName evidence="4">PknH-like extracellular domain-containing protein</fullName>
    </recommendedName>
</protein>
<dbReference type="EMBL" id="QHLY01000012">
    <property type="protein sequence ID" value="PXA68356.1"/>
    <property type="molecule type" value="Genomic_DNA"/>
</dbReference>
<name>A0A317ZPG6_9MICO</name>
<evidence type="ECO:0000256" key="1">
    <source>
        <dbReference type="SAM" id="MobiDB-lite"/>
    </source>
</evidence>
<sequence>MLLVALAGCTSGGSEQADVAPTPSATVAPTATPEPTETPESLAQLTDAELTSVFTGLQFVPNEYADTGTMVDSIYPGLTTSDVTCLTPFGLGWDTDTNAAVEFGTSNDRSMTAVISSTGDADAAADLVAASTDALERCASGTDLFEMQGTAVQTQVEQFDAGLTGTDEAVAFRVTGDVGGSPFALVGMTARVGGNVIALVGWDPETAEQYVPQASQMFVDEL</sequence>
<evidence type="ECO:0008006" key="4">
    <source>
        <dbReference type="Google" id="ProtNLM"/>
    </source>
</evidence>